<organism evidence="3 4">
    <name type="scientific">Paraphoma chrysanthemicola</name>
    <dbReference type="NCBI Taxonomy" id="798071"/>
    <lineage>
        <taxon>Eukaryota</taxon>
        <taxon>Fungi</taxon>
        <taxon>Dikarya</taxon>
        <taxon>Ascomycota</taxon>
        <taxon>Pezizomycotina</taxon>
        <taxon>Dothideomycetes</taxon>
        <taxon>Pleosporomycetidae</taxon>
        <taxon>Pleosporales</taxon>
        <taxon>Pleosporineae</taxon>
        <taxon>Phaeosphaeriaceae</taxon>
        <taxon>Paraphoma</taxon>
    </lineage>
</organism>
<feature type="coiled-coil region" evidence="1">
    <location>
        <begin position="154"/>
        <end position="195"/>
    </location>
</feature>
<comment type="caution">
    <text evidence="3">The sequence shown here is derived from an EMBL/GenBank/DDBJ whole genome shotgun (WGS) entry which is preliminary data.</text>
</comment>
<evidence type="ECO:0000256" key="1">
    <source>
        <dbReference type="SAM" id="Coils"/>
    </source>
</evidence>
<dbReference type="Proteomes" id="UP000813461">
    <property type="component" value="Unassembled WGS sequence"/>
</dbReference>
<reference evidence="3" key="1">
    <citation type="journal article" date="2021" name="Nat. Commun.">
        <title>Genetic determinants of endophytism in the Arabidopsis root mycobiome.</title>
        <authorList>
            <person name="Mesny F."/>
            <person name="Miyauchi S."/>
            <person name="Thiergart T."/>
            <person name="Pickel B."/>
            <person name="Atanasova L."/>
            <person name="Karlsson M."/>
            <person name="Huettel B."/>
            <person name="Barry K.W."/>
            <person name="Haridas S."/>
            <person name="Chen C."/>
            <person name="Bauer D."/>
            <person name="Andreopoulos W."/>
            <person name="Pangilinan J."/>
            <person name="LaButti K."/>
            <person name="Riley R."/>
            <person name="Lipzen A."/>
            <person name="Clum A."/>
            <person name="Drula E."/>
            <person name="Henrissat B."/>
            <person name="Kohler A."/>
            <person name="Grigoriev I.V."/>
            <person name="Martin F.M."/>
            <person name="Hacquard S."/>
        </authorList>
    </citation>
    <scope>NUCLEOTIDE SEQUENCE</scope>
    <source>
        <strain evidence="3">MPI-SDFR-AT-0120</strain>
    </source>
</reference>
<keyword evidence="4" id="KW-1185">Reference proteome</keyword>
<dbReference type="EMBL" id="JAGMVJ010000003">
    <property type="protein sequence ID" value="KAH7092057.1"/>
    <property type="molecule type" value="Genomic_DNA"/>
</dbReference>
<name>A0A8K0W222_9PLEO</name>
<evidence type="ECO:0000313" key="4">
    <source>
        <dbReference type="Proteomes" id="UP000813461"/>
    </source>
</evidence>
<protein>
    <submittedName>
        <fullName evidence="3">Uncharacterized protein</fullName>
    </submittedName>
</protein>
<gene>
    <name evidence="3" type="ORF">FB567DRAFT_516389</name>
</gene>
<evidence type="ECO:0000313" key="3">
    <source>
        <dbReference type="EMBL" id="KAH7092057.1"/>
    </source>
</evidence>
<keyword evidence="1" id="KW-0175">Coiled coil</keyword>
<proteinExistence type="predicted"/>
<sequence>MLLDDRSLPANELLMPCPLFESQNCLGTNPTISELVRCLATNHQIIICVECCTLLDEAPGGKKPEEVLKEHRSSTNCLRRCISKLCAGNVGIYHKRTPKCPSQRKIANELWRFIWTLVNPGQEAPVVHFGTGIGYLHDKVRSPRTKRANDRSKRNRAQEIVQDIEEDLEVKERRIQVLENEVKAANDNLNHIQRVHELRLLQSQQDHAHSLDDCKQKISEQDEIILDLLERLLSSGRSLEPSLQRRLKRVCPSVYQEAIDGAKALLPTMPPTPDSNPRKISSVTLSQSPPLQKNSVHDTHVPFGDVILANPQRPPLRQIPLSSQQAYDPTTPSMSDQLLNNVGSTLDSRSNYYSEADLNPLDNDDDWQAFQQHRS</sequence>
<evidence type="ECO:0000256" key="2">
    <source>
        <dbReference type="SAM" id="MobiDB-lite"/>
    </source>
</evidence>
<accession>A0A8K0W222</accession>
<dbReference type="OrthoDB" id="3800518at2759"/>
<feature type="compositionally biased region" description="Polar residues" evidence="2">
    <location>
        <begin position="278"/>
        <end position="294"/>
    </location>
</feature>
<dbReference type="AlphaFoldDB" id="A0A8K0W222"/>
<feature type="region of interest" description="Disordered" evidence="2">
    <location>
        <begin position="265"/>
        <end position="294"/>
    </location>
</feature>